<keyword evidence="6" id="KW-0927">Auxin signaling pathway</keyword>
<dbReference type="GO" id="GO:0005789">
    <property type="term" value="C:endoplasmic reticulum membrane"/>
    <property type="evidence" value="ECO:0007669"/>
    <property type="project" value="UniProtKB-SubCell"/>
</dbReference>
<comment type="caution">
    <text evidence="10">The sequence shown here is derived from an EMBL/GenBank/DDBJ whole genome shotgun (WGS) entry which is preliminary data.</text>
</comment>
<dbReference type="Proteomes" id="UP000554482">
    <property type="component" value="Unassembled WGS sequence"/>
</dbReference>
<feature type="transmembrane region" description="Helical" evidence="9">
    <location>
        <begin position="88"/>
        <end position="107"/>
    </location>
</feature>
<comment type="function">
    <text evidence="7">Involved in cellular auxin homeostasis by regulating auxin metabolism. Regulates intracellular auxin accumulation at the endoplasmic reticulum and thus auxin availability for nuclear auxin signaling.</text>
</comment>
<feature type="non-terminal residue" evidence="10">
    <location>
        <position position="1"/>
    </location>
</feature>
<dbReference type="OrthoDB" id="191139at2759"/>
<keyword evidence="3 9" id="KW-0812">Transmembrane</keyword>
<feature type="transmembrane region" description="Helical" evidence="9">
    <location>
        <begin position="52"/>
        <end position="76"/>
    </location>
</feature>
<feature type="transmembrane region" description="Helical" evidence="9">
    <location>
        <begin position="14"/>
        <end position="40"/>
    </location>
</feature>
<evidence type="ECO:0000256" key="2">
    <source>
        <dbReference type="ARBA" id="ARBA00022448"/>
    </source>
</evidence>
<evidence type="ECO:0000313" key="10">
    <source>
        <dbReference type="EMBL" id="KAF5201285.1"/>
    </source>
</evidence>
<evidence type="ECO:0000256" key="8">
    <source>
        <dbReference type="ARBA" id="ARBA00025752"/>
    </source>
</evidence>
<dbReference type="PANTHER" id="PTHR31651:SF33">
    <property type="entry name" value="PROTEIN PIN-LIKES 1"/>
    <property type="match status" value="1"/>
</dbReference>
<dbReference type="GO" id="GO:0080162">
    <property type="term" value="P:endoplasmic reticulum to cytosol auxin transport"/>
    <property type="evidence" value="ECO:0007669"/>
    <property type="project" value="InterPro"/>
</dbReference>
<evidence type="ECO:0000256" key="3">
    <source>
        <dbReference type="ARBA" id="ARBA00022692"/>
    </source>
</evidence>
<accession>A0A7J6WXL9</accession>
<evidence type="ECO:0000256" key="1">
    <source>
        <dbReference type="ARBA" id="ARBA00004477"/>
    </source>
</evidence>
<evidence type="ECO:0000256" key="4">
    <source>
        <dbReference type="ARBA" id="ARBA00022989"/>
    </source>
</evidence>
<dbReference type="EMBL" id="JABWDY010009633">
    <property type="protein sequence ID" value="KAF5201285.1"/>
    <property type="molecule type" value="Genomic_DNA"/>
</dbReference>
<reference evidence="10 11" key="1">
    <citation type="submission" date="2020-06" db="EMBL/GenBank/DDBJ databases">
        <title>Transcriptomic and genomic resources for Thalictrum thalictroides and T. hernandezii: Facilitating candidate gene discovery in an emerging model plant lineage.</title>
        <authorList>
            <person name="Arias T."/>
            <person name="Riano-Pachon D.M."/>
            <person name="Di Stilio V.S."/>
        </authorList>
    </citation>
    <scope>NUCLEOTIDE SEQUENCE [LARGE SCALE GENOMIC DNA]</scope>
    <source>
        <strain evidence="11">cv. WT478/WT964</strain>
        <tissue evidence="10">Leaves</tissue>
    </source>
</reference>
<evidence type="ECO:0000256" key="5">
    <source>
        <dbReference type="ARBA" id="ARBA00023136"/>
    </source>
</evidence>
<evidence type="ECO:0000256" key="9">
    <source>
        <dbReference type="SAM" id="Phobius"/>
    </source>
</evidence>
<evidence type="ECO:0000313" key="11">
    <source>
        <dbReference type="Proteomes" id="UP000554482"/>
    </source>
</evidence>
<comment type="similarity">
    <text evidence="8">Belongs to the auxin efflux carrier (TC 2.A.69.2) family.</text>
</comment>
<dbReference type="InterPro" id="IPR004776">
    <property type="entry name" value="Mem_transp_PIN-like"/>
</dbReference>
<keyword evidence="5 9" id="KW-0472">Membrane</keyword>
<keyword evidence="2" id="KW-0813">Transport</keyword>
<name>A0A7J6WXL9_THATH</name>
<evidence type="ECO:0000256" key="7">
    <source>
        <dbReference type="ARBA" id="ARBA00025100"/>
    </source>
</evidence>
<dbReference type="GO" id="GO:0009734">
    <property type="term" value="P:auxin-activated signaling pathway"/>
    <property type="evidence" value="ECO:0007669"/>
    <property type="project" value="UniProtKB-KW"/>
</dbReference>
<proteinExistence type="inferred from homology"/>
<keyword evidence="4 9" id="KW-1133">Transmembrane helix</keyword>
<evidence type="ECO:0000256" key="6">
    <source>
        <dbReference type="ARBA" id="ARBA00023294"/>
    </source>
</evidence>
<dbReference type="InterPro" id="IPR045033">
    <property type="entry name" value="PILS1/3/4/5/7"/>
</dbReference>
<comment type="subcellular location">
    <subcellularLocation>
        <location evidence="1">Endoplasmic reticulum membrane</location>
        <topology evidence="1">Multi-pass membrane protein</topology>
    </subcellularLocation>
</comment>
<protein>
    <submittedName>
        <fullName evidence="10">Auxin efflux carrier-like protein</fullName>
    </submittedName>
</protein>
<dbReference type="AlphaFoldDB" id="A0A7J6WXL9"/>
<gene>
    <name evidence="10" type="ORF">FRX31_009128</name>
</gene>
<organism evidence="10 11">
    <name type="scientific">Thalictrum thalictroides</name>
    <name type="common">Rue-anemone</name>
    <name type="synonym">Anemone thalictroides</name>
    <dbReference type="NCBI Taxonomy" id="46969"/>
    <lineage>
        <taxon>Eukaryota</taxon>
        <taxon>Viridiplantae</taxon>
        <taxon>Streptophyta</taxon>
        <taxon>Embryophyta</taxon>
        <taxon>Tracheophyta</taxon>
        <taxon>Spermatophyta</taxon>
        <taxon>Magnoliopsida</taxon>
        <taxon>Ranunculales</taxon>
        <taxon>Ranunculaceae</taxon>
        <taxon>Thalictroideae</taxon>
        <taxon>Thalictrum</taxon>
    </lineage>
</organism>
<sequence>MGGNLTKGLKGSEVHIPVIVGIVVVRNILLPLFGIFVVKGAIHFGMVHSDPLYNFVLLLQFTLPPAMSISTISQLFGAGQSECSVIMLWTYAFASVSLALWSILFMWL</sequence>
<dbReference type="Pfam" id="PF03547">
    <property type="entry name" value="Mem_trans"/>
    <property type="match status" value="1"/>
</dbReference>
<keyword evidence="11" id="KW-1185">Reference proteome</keyword>
<dbReference type="PANTHER" id="PTHR31651">
    <property type="match status" value="1"/>
</dbReference>